<dbReference type="EMBL" id="UINC01004694">
    <property type="protein sequence ID" value="SVA16193.1"/>
    <property type="molecule type" value="Genomic_DNA"/>
</dbReference>
<dbReference type="PROSITE" id="PS51353">
    <property type="entry name" value="ARSC"/>
    <property type="match status" value="1"/>
</dbReference>
<sequence length="88" mass="10276">VEYELRDFFKDQLSHGEIKDISELCSVDELFAWRSPSSKPYRSLRGEASDEELIDLMSKEPRLIRRPILLNNYQIVFGFKQGAYDGFA</sequence>
<gene>
    <name evidence="1" type="ORF">METZ01_LOCUS69047</name>
</gene>
<evidence type="ECO:0000313" key="1">
    <source>
        <dbReference type="EMBL" id="SVA16193.1"/>
    </source>
</evidence>
<dbReference type="SUPFAM" id="SSF52833">
    <property type="entry name" value="Thioredoxin-like"/>
    <property type="match status" value="1"/>
</dbReference>
<protein>
    <recommendedName>
        <fullName evidence="2">Arsenate reductase</fullName>
    </recommendedName>
</protein>
<dbReference type="Pfam" id="PF03960">
    <property type="entry name" value="ArsC"/>
    <property type="match status" value="1"/>
</dbReference>
<dbReference type="Gene3D" id="3.40.30.10">
    <property type="entry name" value="Glutaredoxin"/>
    <property type="match status" value="1"/>
</dbReference>
<accession>A0A381TQ58</accession>
<dbReference type="AlphaFoldDB" id="A0A381TQ58"/>
<organism evidence="1">
    <name type="scientific">marine metagenome</name>
    <dbReference type="NCBI Taxonomy" id="408172"/>
    <lineage>
        <taxon>unclassified sequences</taxon>
        <taxon>metagenomes</taxon>
        <taxon>ecological metagenomes</taxon>
    </lineage>
</organism>
<feature type="non-terminal residue" evidence="1">
    <location>
        <position position="1"/>
    </location>
</feature>
<dbReference type="InterPro" id="IPR006660">
    <property type="entry name" value="Arsenate_reductase-like"/>
</dbReference>
<dbReference type="PANTHER" id="PTHR30041:SF8">
    <property type="entry name" value="PROTEIN YFFB"/>
    <property type="match status" value="1"/>
</dbReference>
<dbReference type="PANTHER" id="PTHR30041">
    <property type="entry name" value="ARSENATE REDUCTASE"/>
    <property type="match status" value="1"/>
</dbReference>
<reference evidence="1" key="1">
    <citation type="submission" date="2018-05" db="EMBL/GenBank/DDBJ databases">
        <authorList>
            <person name="Lanie J.A."/>
            <person name="Ng W.-L."/>
            <person name="Kazmierczak K.M."/>
            <person name="Andrzejewski T.M."/>
            <person name="Davidsen T.M."/>
            <person name="Wayne K.J."/>
            <person name="Tettelin H."/>
            <person name="Glass J.I."/>
            <person name="Rusch D."/>
            <person name="Podicherti R."/>
            <person name="Tsui H.-C.T."/>
            <person name="Winkler M.E."/>
        </authorList>
    </citation>
    <scope>NUCLEOTIDE SEQUENCE</scope>
</reference>
<proteinExistence type="predicted"/>
<name>A0A381TQ58_9ZZZZ</name>
<evidence type="ECO:0008006" key="2">
    <source>
        <dbReference type="Google" id="ProtNLM"/>
    </source>
</evidence>
<dbReference type="InterPro" id="IPR036249">
    <property type="entry name" value="Thioredoxin-like_sf"/>
</dbReference>